<dbReference type="InterPro" id="IPR027417">
    <property type="entry name" value="P-loop_NTPase"/>
</dbReference>
<dbReference type="PANTHER" id="PTHR43384">
    <property type="entry name" value="SEPTUM SITE-DETERMINING PROTEIN MIND HOMOLOG, CHLOROPLASTIC-RELATED"/>
    <property type="match status" value="1"/>
</dbReference>
<reference evidence="3" key="1">
    <citation type="submission" date="2013-06" db="EMBL/GenBank/DDBJ databases">
        <title>Complete Genome Sequence of Hyperthermophilic Palaeococcus pacificus DY20341T, Isolated from a Deep-Sea Hydrothermal Sediments.</title>
        <authorList>
            <person name="Zeng X."/>
            <person name="Shao Z."/>
        </authorList>
    </citation>
    <scope>NUCLEOTIDE SEQUENCE [LARGE SCALE GENOMIC DNA]</scope>
    <source>
        <strain evidence="3">DY20341</strain>
    </source>
</reference>
<dbReference type="STRING" id="1343739.PAP_06835"/>
<protein>
    <recommendedName>
        <fullName evidence="1">CobQ/CobB/MinD/ParA nucleotide binding domain-containing protein</fullName>
    </recommendedName>
</protein>
<keyword evidence="3" id="KW-1185">Reference proteome</keyword>
<dbReference type="HOGENOM" id="CLU_037612_0_3_2"/>
<dbReference type="GO" id="GO:0051782">
    <property type="term" value="P:negative regulation of cell division"/>
    <property type="evidence" value="ECO:0007669"/>
    <property type="project" value="TreeGrafter"/>
</dbReference>
<dbReference type="GO" id="GO:0016887">
    <property type="term" value="F:ATP hydrolysis activity"/>
    <property type="evidence" value="ECO:0007669"/>
    <property type="project" value="TreeGrafter"/>
</dbReference>
<dbReference type="EMBL" id="CP006019">
    <property type="protein sequence ID" value="AIF69762.1"/>
    <property type="molecule type" value="Genomic_DNA"/>
</dbReference>
<dbReference type="InterPro" id="IPR002586">
    <property type="entry name" value="CobQ/CobB/MinD/ParA_Nub-bd_dom"/>
</dbReference>
<sequence>MVGVVITGRGGAGKTTLTANLGVYFARQKYKTIVIDGDLYLPKLGLHFGLDNPRYNIHSILMDDSLDPQVAVYEDRESNLFILPGSTKFYDVLRVPHEKLKNSIGNVMKKFALSIVDSPTGIPFDTMPLFSLSQYQIVVVEIERSPIYSFETLVKNEILKLKALGDIYGLRVGVILNKVRESADNMERILKFLDETVKVDVLGVVPFDGNVPDAINVGRPILAYNLNSPASRAFAKCGEVLEEWIFGRNVGTKIIDEVIGELEEEEKRWR</sequence>
<evidence type="ECO:0000313" key="2">
    <source>
        <dbReference type="EMBL" id="AIF69762.1"/>
    </source>
</evidence>
<dbReference type="Proteomes" id="UP000027981">
    <property type="component" value="Chromosome"/>
</dbReference>
<dbReference type="PANTHER" id="PTHR43384:SF10">
    <property type="entry name" value="ATPASE INVOLVED IN CHROMOSOME PARTITIONING, PARA_MIND FAMILY"/>
    <property type="match status" value="1"/>
</dbReference>
<dbReference type="SUPFAM" id="SSF52540">
    <property type="entry name" value="P-loop containing nucleoside triphosphate hydrolases"/>
    <property type="match status" value="1"/>
</dbReference>
<reference evidence="2 3" key="2">
    <citation type="journal article" date="2015" name="Genome Announc.">
        <title>Complete Genome Sequence of Hyperthermophilic Piezophilic Archaeon Palaeococcus pacificus DY20341T, Isolated from Deep-Sea Hydrothermal Sediments.</title>
        <authorList>
            <person name="Zeng X."/>
            <person name="Jebbar M."/>
            <person name="Shao Z."/>
        </authorList>
    </citation>
    <scope>NUCLEOTIDE SEQUENCE [LARGE SCALE GENOMIC DNA]</scope>
    <source>
        <strain evidence="2 3">DY20341</strain>
    </source>
</reference>
<dbReference type="RefSeq" id="WP_048165285.1">
    <property type="nucleotide sequence ID" value="NZ_CP006019.1"/>
</dbReference>
<proteinExistence type="predicted"/>
<dbReference type="Pfam" id="PF01656">
    <property type="entry name" value="CbiA"/>
    <property type="match status" value="1"/>
</dbReference>
<dbReference type="OrthoDB" id="31168at2157"/>
<dbReference type="KEGG" id="ppac:PAP_06835"/>
<evidence type="ECO:0000313" key="3">
    <source>
        <dbReference type="Proteomes" id="UP000027981"/>
    </source>
</evidence>
<dbReference type="GO" id="GO:0005524">
    <property type="term" value="F:ATP binding"/>
    <property type="evidence" value="ECO:0007669"/>
    <property type="project" value="TreeGrafter"/>
</dbReference>
<dbReference type="InterPro" id="IPR050625">
    <property type="entry name" value="ParA/MinD_ATPase"/>
</dbReference>
<dbReference type="GO" id="GO:0009898">
    <property type="term" value="C:cytoplasmic side of plasma membrane"/>
    <property type="evidence" value="ECO:0007669"/>
    <property type="project" value="TreeGrafter"/>
</dbReference>
<dbReference type="GeneID" id="24842483"/>
<accession>A0A075LUU2</accession>
<feature type="domain" description="CobQ/CobB/MinD/ParA nucleotide binding" evidence="1">
    <location>
        <begin position="5"/>
        <end position="221"/>
    </location>
</feature>
<gene>
    <name evidence="2" type="ORF">PAP_06835</name>
</gene>
<dbReference type="eggNOG" id="arCOG00589">
    <property type="taxonomic scope" value="Archaea"/>
</dbReference>
<dbReference type="GO" id="GO:0005829">
    <property type="term" value="C:cytosol"/>
    <property type="evidence" value="ECO:0007669"/>
    <property type="project" value="TreeGrafter"/>
</dbReference>
<organism evidence="2 3">
    <name type="scientific">Palaeococcus pacificus DY20341</name>
    <dbReference type="NCBI Taxonomy" id="1343739"/>
    <lineage>
        <taxon>Archaea</taxon>
        <taxon>Methanobacteriati</taxon>
        <taxon>Methanobacteriota</taxon>
        <taxon>Thermococci</taxon>
        <taxon>Thermococcales</taxon>
        <taxon>Thermococcaceae</taxon>
        <taxon>Palaeococcus</taxon>
    </lineage>
</organism>
<dbReference type="Gene3D" id="3.40.50.300">
    <property type="entry name" value="P-loop containing nucleotide triphosphate hydrolases"/>
    <property type="match status" value="1"/>
</dbReference>
<name>A0A075LUU2_9EURY</name>
<dbReference type="AlphaFoldDB" id="A0A075LUU2"/>
<evidence type="ECO:0000259" key="1">
    <source>
        <dbReference type="Pfam" id="PF01656"/>
    </source>
</evidence>